<keyword evidence="2" id="KW-1185">Reference proteome</keyword>
<protein>
    <submittedName>
        <fullName evidence="1">Uncharacterized protein</fullName>
    </submittedName>
</protein>
<dbReference type="SUPFAM" id="SSF53098">
    <property type="entry name" value="Ribonuclease H-like"/>
    <property type="match status" value="1"/>
</dbReference>
<evidence type="ECO:0000313" key="1">
    <source>
        <dbReference type="EMBL" id="KAH7430342.1"/>
    </source>
</evidence>
<sequence length="182" mass="20968">MFIMLANLLDERMYNGLRSMIVSVEYTRKKAAKTQKAEEISALVLSAFFWRNAREIVNICGPILKILRLADREGATMGLIYELTDRMIEKISALESIDSTRLEEVKNLCIARWDMLHSPVHAAGFVLHPIWREKAPHMDTEVYRGWMDVIERYTHGDVVKQGVLCDELDAFKSMSGEFHVHL</sequence>
<name>A0A8T2U4U5_CERRI</name>
<comment type="caution">
    <text evidence="1">The sequence shown here is derived from an EMBL/GenBank/DDBJ whole genome shotgun (WGS) entry which is preliminary data.</text>
</comment>
<accession>A0A8T2U4U5</accession>
<proteinExistence type="predicted"/>
<organism evidence="1 2">
    <name type="scientific">Ceratopteris richardii</name>
    <name type="common">Triangle waterfern</name>
    <dbReference type="NCBI Taxonomy" id="49495"/>
    <lineage>
        <taxon>Eukaryota</taxon>
        <taxon>Viridiplantae</taxon>
        <taxon>Streptophyta</taxon>
        <taxon>Embryophyta</taxon>
        <taxon>Tracheophyta</taxon>
        <taxon>Polypodiopsida</taxon>
        <taxon>Polypodiidae</taxon>
        <taxon>Polypodiales</taxon>
        <taxon>Pteridineae</taxon>
        <taxon>Pteridaceae</taxon>
        <taxon>Parkerioideae</taxon>
        <taxon>Ceratopteris</taxon>
    </lineage>
</organism>
<dbReference type="EMBL" id="CM035414">
    <property type="protein sequence ID" value="KAH7430342.1"/>
    <property type="molecule type" value="Genomic_DNA"/>
</dbReference>
<evidence type="ECO:0000313" key="2">
    <source>
        <dbReference type="Proteomes" id="UP000825935"/>
    </source>
</evidence>
<dbReference type="Proteomes" id="UP000825935">
    <property type="component" value="Chromosome 9"/>
</dbReference>
<gene>
    <name evidence="1" type="ORF">KP509_09G094500</name>
</gene>
<reference evidence="1" key="1">
    <citation type="submission" date="2021-08" db="EMBL/GenBank/DDBJ databases">
        <title>WGS assembly of Ceratopteris richardii.</title>
        <authorList>
            <person name="Marchant D.B."/>
            <person name="Chen G."/>
            <person name="Jenkins J."/>
            <person name="Shu S."/>
            <person name="Leebens-Mack J."/>
            <person name="Grimwood J."/>
            <person name="Schmutz J."/>
            <person name="Soltis P."/>
            <person name="Soltis D."/>
            <person name="Chen Z.-H."/>
        </authorList>
    </citation>
    <scope>NUCLEOTIDE SEQUENCE</scope>
    <source>
        <strain evidence="1">Whitten #5841</strain>
        <tissue evidence="1">Leaf</tissue>
    </source>
</reference>
<dbReference type="InterPro" id="IPR012337">
    <property type="entry name" value="RNaseH-like_sf"/>
</dbReference>
<dbReference type="OrthoDB" id="2012664at2759"/>
<dbReference type="AlphaFoldDB" id="A0A8T2U4U5"/>